<name>A0ABW7TGG5_9NOCA</name>
<proteinExistence type="predicted"/>
<sequence>MVLNPGTYETISEPAGRLSGLEYAWITEAPPNRRPRPHEIEVTR</sequence>
<accession>A0ABW7TGG5</accession>
<dbReference type="EMBL" id="JBIRUQ010000001">
    <property type="protein sequence ID" value="MFI1460127.1"/>
    <property type="molecule type" value="Genomic_DNA"/>
</dbReference>
<gene>
    <name evidence="1" type="ORF">ACH4WX_05320</name>
</gene>
<protein>
    <submittedName>
        <fullName evidence="1">Uncharacterized protein</fullName>
    </submittedName>
</protein>
<dbReference type="GeneID" id="93509733"/>
<dbReference type="RefSeq" id="WP_255218533.1">
    <property type="nucleotide sequence ID" value="NZ_JBIRUQ010000001.1"/>
</dbReference>
<dbReference type="Proteomes" id="UP001611263">
    <property type="component" value="Unassembled WGS sequence"/>
</dbReference>
<organism evidence="1 2">
    <name type="scientific">Nocardia carnea</name>
    <dbReference type="NCBI Taxonomy" id="37328"/>
    <lineage>
        <taxon>Bacteria</taxon>
        <taxon>Bacillati</taxon>
        <taxon>Actinomycetota</taxon>
        <taxon>Actinomycetes</taxon>
        <taxon>Mycobacteriales</taxon>
        <taxon>Nocardiaceae</taxon>
        <taxon>Nocardia</taxon>
    </lineage>
</organism>
<evidence type="ECO:0000313" key="1">
    <source>
        <dbReference type="EMBL" id="MFI1460127.1"/>
    </source>
</evidence>
<keyword evidence="2" id="KW-1185">Reference proteome</keyword>
<evidence type="ECO:0000313" key="2">
    <source>
        <dbReference type="Proteomes" id="UP001611263"/>
    </source>
</evidence>
<reference evidence="1 2" key="1">
    <citation type="submission" date="2024-10" db="EMBL/GenBank/DDBJ databases">
        <title>The Natural Products Discovery Center: Release of the First 8490 Sequenced Strains for Exploring Actinobacteria Biosynthetic Diversity.</title>
        <authorList>
            <person name="Kalkreuter E."/>
            <person name="Kautsar S.A."/>
            <person name="Yang D."/>
            <person name="Bader C.D."/>
            <person name="Teijaro C.N."/>
            <person name="Fluegel L."/>
            <person name="Davis C.M."/>
            <person name="Simpson J.R."/>
            <person name="Lauterbach L."/>
            <person name="Steele A.D."/>
            <person name="Gui C."/>
            <person name="Meng S."/>
            <person name="Li G."/>
            <person name="Viehrig K."/>
            <person name="Ye F."/>
            <person name="Su P."/>
            <person name="Kiefer A.F."/>
            <person name="Nichols A."/>
            <person name="Cepeda A.J."/>
            <person name="Yan W."/>
            <person name="Fan B."/>
            <person name="Jiang Y."/>
            <person name="Adhikari A."/>
            <person name="Zheng C.-J."/>
            <person name="Schuster L."/>
            <person name="Cowan T.M."/>
            <person name="Smanski M.J."/>
            <person name="Chevrette M.G."/>
            <person name="De Carvalho L.P.S."/>
            <person name="Shen B."/>
        </authorList>
    </citation>
    <scope>NUCLEOTIDE SEQUENCE [LARGE SCALE GENOMIC DNA]</scope>
    <source>
        <strain evidence="1 2">NPDC020568</strain>
    </source>
</reference>
<comment type="caution">
    <text evidence="1">The sequence shown here is derived from an EMBL/GenBank/DDBJ whole genome shotgun (WGS) entry which is preliminary data.</text>
</comment>